<dbReference type="AlphaFoldDB" id="A0A4R9BLE6"/>
<name>A0A4R9BLE6_9MICO</name>
<protein>
    <submittedName>
        <fullName evidence="1">Uncharacterized protein</fullName>
    </submittedName>
</protein>
<organism evidence="1 2">
    <name type="scientific">Cryobacterium lactosi</name>
    <dbReference type="NCBI Taxonomy" id="1259202"/>
    <lineage>
        <taxon>Bacteria</taxon>
        <taxon>Bacillati</taxon>
        <taxon>Actinomycetota</taxon>
        <taxon>Actinomycetes</taxon>
        <taxon>Micrococcales</taxon>
        <taxon>Microbacteriaceae</taxon>
        <taxon>Cryobacterium</taxon>
    </lineage>
</organism>
<accession>A0A4R9BLE6</accession>
<dbReference type="OrthoDB" id="8479006at2"/>
<evidence type="ECO:0000313" key="1">
    <source>
        <dbReference type="EMBL" id="TFD86949.1"/>
    </source>
</evidence>
<dbReference type="RefSeq" id="WP_134641431.1">
    <property type="nucleotide sequence ID" value="NZ_SOHM01000031.1"/>
</dbReference>
<sequence>MPVLEPEYSLRWPRELFKWEAERLLALGDEGLVMSAVGQLVNEAFEEDDAQDNFFRSMATVRNVFDTQSDVASRPRIEKWLAALFADEKIANQRGEPEYWAQRHGYSDPVTKEAGTSAVDSFSSFIEEMSYLGYFPRVLPKQCVDDRDWSGDAAGTKISRSVRLKITWPIPADEAASYPVEKLFSLIEYFHDQAYRPRLPGELHPFGGCGPHYSDWNKESGTAVYRWRVNELLEAHGLDVRLSKNPGEQGRLTSVLPQPLEKVVEKQLESRRDDPADEVAHALRDFRARSAGRPQKVAALGLLAGQLERRRDLLKSSLQRGDEASLFDIANNYAIRHRNDRQKSEYGDEYLNWIFNLYVSSIQLIDDLDHRQSARPHS</sequence>
<keyword evidence="2" id="KW-1185">Reference proteome</keyword>
<evidence type="ECO:0000313" key="2">
    <source>
        <dbReference type="Proteomes" id="UP000298468"/>
    </source>
</evidence>
<dbReference type="Proteomes" id="UP000298468">
    <property type="component" value="Unassembled WGS sequence"/>
</dbReference>
<gene>
    <name evidence="1" type="ORF">E3T61_13825</name>
</gene>
<reference evidence="1 2" key="1">
    <citation type="submission" date="2019-03" db="EMBL/GenBank/DDBJ databases">
        <title>Genomics of glacier-inhabiting Cryobacterium strains.</title>
        <authorList>
            <person name="Liu Q."/>
            <person name="Xin Y.-H."/>
        </authorList>
    </citation>
    <scope>NUCLEOTIDE SEQUENCE [LARGE SCALE GENOMIC DNA]</scope>
    <source>
        <strain evidence="1 2">Sr59</strain>
    </source>
</reference>
<comment type="caution">
    <text evidence="1">The sequence shown here is derived from an EMBL/GenBank/DDBJ whole genome shotgun (WGS) entry which is preliminary data.</text>
</comment>
<dbReference type="EMBL" id="SOHM01000031">
    <property type="protein sequence ID" value="TFD86949.1"/>
    <property type="molecule type" value="Genomic_DNA"/>
</dbReference>
<proteinExistence type="predicted"/>